<feature type="signal peptide" evidence="1">
    <location>
        <begin position="1"/>
        <end position="18"/>
    </location>
</feature>
<dbReference type="Proteomes" id="UP000188947">
    <property type="component" value="Unassembled WGS sequence"/>
</dbReference>
<dbReference type="PANTHER" id="PTHR42812">
    <property type="entry name" value="BETA-XYLOSIDASE"/>
    <property type="match status" value="1"/>
</dbReference>
<dbReference type="InterPro" id="IPR023296">
    <property type="entry name" value="Glyco_hydro_beta-prop_sf"/>
</dbReference>
<dbReference type="PROSITE" id="PS50022">
    <property type="entry name" value="FA58C_3"/>
    <property type="match status" value="1"/>
</dbReference>
<dbReference type="InterPro" id="IPR000421">
    <property type="entry name" value="FA58C"/>
</dbReference>
<dbReference type="SUPFAM" id="SSF75005">
    <property type="entry name" value="Arabinanase/levansucrase/invertase"/>
    <property type="match status" value="1"/>
</dbReference>
<dbReference type="STRING" id="238.BBD35_14655"/>
<name>A0A1V3U118_ELIME</name>
<dbReference type="InterPro" id="IPR013783">
    <property type="entry name" value="Ig-like_fold"/>
</dbReference>
<proteinExistence type="predicted"/>
<dbReference type="SUPFAM" id="SSF49785">
    <property type="entry name" value="Galactose-binding domain-like"/>
    <property type="match status" value="1"/>
</dbReference>
<evidence type="ECO:0000259" key="2">
    <source>
        <dbReference type="PROSITE" id="PS50022"/>
    </source>
</evidence>
<feature type="domain" description="F5/8 type C" evidence="2">
    <location>
        <begin position="337"/>
        <end position="488"/>
    </location>
</feature>
<dbReference type="SUPFAM" id="SSF49265">
    <property type="entry name" value="Fibronectin type III"/>
    <property type="match status" value="1"/>
</dbReference>
<protein>
    <submittedName>
        <fullName evidence="3">Xylosidase</fullName>
    </submittedName>
</protein>
<dbReference type="RefSeq" id="WP_069214773.1">
    <property type="nucleotide sequence ID" value="NZ_CP016378.1"/>
</dbReference>
<dbReference type="InterPro" id="IPR008979">
    <property type="entry name" value="Galactose-bd-like_sf"/>
</dbReference>
<dbReference type="EMBL" id="MPOG01000008">
    <property type="protein sequence ID" value="OOH96179.1"/>
    <property type="molecule type" value="Genomic_DNA"/>
</dbReference>
<dbReference type="Gene3D" id="2.60.120.260">
    <property type="entry name" value="Galactose-binding domain-like"/>
    <property type="match status" value="1"/>
</dbReference>
<feature type="chain" id="PRO_5010726832" evidence="1">
    <location>
        <begin position="19"/>
        <end position="585"/>
    </location>
</feature>
<evidence type="ECO:0000313" key="3">
    <source>
        <dbReference type="EMBL" id="OOH96179.1"/>
    </source>
</evidence>
<reference evidence="3 4" key="1">
    <citation type="submission" date="2016-11" db="EMBL/GenBank/DDBJ databases">
        <title>Genome sequence and comparative genomic analysis of clinical strain Elizabethkingia meningoseptica 61421 PRCM.</title>
        <authorList>
            <person name="Wang M."/>
            <person name="Hu S."/>
            <person name="Cao L."/>
            <person name="Jiang T."/>
            <person name="Zhou Y."/>
            <person name="Ming D."/>
        </authorList>
    </citation>
    <scope>NUCLEOTIDE SEQUENCE [LARGE SCALE GENOMIC DNA]</scope>
    <source>
        <strain evidence="3 4">61421 PRCM</strain>
    </source>
</reference>
<gene>
    <name evidence="3" type="ORF">BMF97_07455</name>
</gene>
<dbReference type="eggNOG" id="COG3507">
    <property type="taxonomic scope" value="Bacteria"/>
</dbReference>
<accession>A0A1V3U118</accession>
<dbReference type="Gene3D" id="2.60.40.10">
    <property type="entry name" value="Immunoglobulins"/>
    <property type="match status" value="1"/>
</dbReference>
<evidence type="ECO:0000256" key="1">
    <source>
        <dbReference type="SAM" id="SignalP"/>
    </source>
</evidence>
<sequence>MKKILISSAILSSIIFNAQQKTYANPVNVDYGYTPIPNFATQGKHRATADPVIVTFKGKYYMFSTNQWGYWWSEDMLNWNFVSRKFLLPQHKVYDELCAPAVFVMKDAMYVIGSTHNPDFPIWKSTDPTKDNWEIAVKEFKVGAWDPAFHYDEDTDKLYLYWGSSNAYPILGTEINTKTLQSEGYVKPLLGLEPSEHGWERFGEYNDNTFLPPFIEGAWMTKHNGKYYLQYGAPGTEFSGYADGVYVSDKPLEGFTYQSHNPFSYKPGGFARGAGHGATFEDNYKNWWHISTIVISTKNNFERRMGIWPAGFDKDDVMYTNTAYGDYPTYLPQYARGKDFSKGLFAGWMLLNYQKPVQVSSTLGGFQPNFAVDEDIKTYWSAKTGYAGEWFQTDLGEVSTVNAIQINYADQDAEFLGKTQNKMHQYKIYASNDGKSWKVIVDKSKNQKDVPHDYIELETPVKARFLKIENLKMPTGKFALSGFRVFGKGTGEKPATVENFAALRAEPRKNAERRSVWFKWQHNDQADGYVIYFGKSPDKLYGSIMVYGKNEYYFTGADKSDTYYFQIEAFNANGISERTKVIKSE</sequence>
<comment type="caution">
    <text evidence="3">The sequence shown here is derived from an EMBL/GenBank/DDBJ whole genome shotgun (WGS) entry which is preliminary data.</text>
</comment>
<keyword evidence="1" id="KW-0732">Signal</keyword>
<organism evidence="3 4">
    <name type="scientific">Elizabethkingia meningoseptica</name>
    <name type="common">Chryseobacterium meningosepticum</name>
    <dbReference type="NCBI Taxonomy" id="238"/>
    <lineage>
        <taxon>Bacteria</taxon>
        <taxon>Pseudomonadati</taxon>
        <taxon>Bacteroidota</taxon>
        <taxon>Flavobacteriia</taxon>
        <taxon>Flavobacteriales</taxon>
        <taxon>Weeksellaceae</taxon>
        <taxon>Elizabethkingia</taxon>
    </lineage>
</organism>
<evidence type="ECO:0000313" key="4">
    <source>
        <dbReference type="Proteomes" id="UP000188947"/>
    </source>
</evidence>
<dbReference type="OrthoDB" id="9801455at2"/>
<keyword evidence="4" id="KW-1185">Reference proteome</keyword>
<dbReference type="InterPro" id="IPR036116">
    <property type="entry name" value="FN3_sf"/>
</dbReference>
<dbReference type="AlphaFoldDB" id="A0A1V3U118"/>
<dbReference type="PANTHER" id="PTHR42812:SF12">
    <property type="entry name" value="BETA-XYLOSIDASE-RELATED"/>
    <property type="match status" value="1"/>
</dbReference>
<dbReference type="InterPro" id="IPR051795">
    <property type="entry name" value="Glycosyl_Hydrlase_43"/>
</dbReference>
<dbReference type="Gene3D" id="2.115.10.20">
    <property type="entry name" value="Glycosyl hydrolase domain, family 43"/>
    <property type="match status" value="1"/>
</dbReference>
<dbReference type="Pfam" id="PF00754">
    <property type="entry name" value="F5_F8_type_C"/>
    <property type="match status" value="1"/>
</dbReference>
<dbReference type="CDD" id="cd08982">
    <property type="entry name" value="GH43-like"/>
    <property type="match status" value="1"/>
</dbReference>